<dbReference type="AlphaFoldDB" id="A0A9P7G2G4"/>
<feature type="compositionally biased region" description="Basic and acidic residues" evidence="1">
    <location>
        <begin position="297"/>
        <end position="309"/>
    </location>
</feature>
<gene>
    <name evidence="2" type="ORF">DXG03_006805</name>
</gene>
<organism evidence="2 3">
    <name type="scientific">Asterophora parasitica</name>
    <dbReference type="NCBI Taxonomy" id="117018"/>
    <lineage>
        <taxon>Eukaryota</taxon>
        <taxon>Fungi</taxon>
        <taxon>Dikarya</taxon>
        <taxon>Basidiomycota</taxon>
        <taxon>Agaricomycotina</taxon>
        <taxon>Agaricomycetes</taxon>
        <taxon>Agaricomycetidae</taxon>
        <taxon>Agaricales</taxon>
        <taxon>Tricholomatineae</taxon>
        <taxon>Lyophyllaceae</taxon>
        <taxon>Asterophora</taxon>
    </lineage>
</organism>
<accession>A0A9P7G2G4</accession>
<feature type="region of interest" description="Disordered" evidence="1">
    <location>
        <begin position="123"/>
        <end position="615"/>
    </location>
</feature>
<feature type="compositionally biased region" description="Polar residues" evidence="1">
    <location>
        <begin position="244"/>
        <end position="255"/>
    </location>
</feature>
<feature type="compositionally biased region" description="Pro residues" evidence="1">
    <location>
        <begin position="260"/>
        <end position="274"/>
    </location>
</feature>
<name>A0A9P7G2G4_9AGAR</name>
<comment type="caution">
    <text evidence="2">The sequence shown here is derived from an EMBL/GenBank/DDBJ whole genome shotgun (WGS) entry which is preliminary data.</text>
</comment>
<feature type="compositionally biased region" description="Basic and acidic residues" evidence="1">
    <location>
        <begin position="697"/>
        <end position="724"/>
    </location>
</feature>
<feature type="compositionally biased region" description="Basic and acidic residues" evidence="1">
    <location>
        <begin position="571"/>
        <end position="581"/>
    </location>
</feature>
<dbReference type="OrthoDB" id="2553626at2759"/>
<feature type="compositionally biased region" description="Gly residues" evidence="1">
    <location>
        <begin position="500"/>
        <end position="511"/>
    </location>
</feature>
<sequence>MRPLTLHASALNDAEYELYTLSLTDLAWDDDGEDGDQGGKPHDDAYYEGMQIGLREARGWLRGRYAHLVPPGGIDAILRFFSPDLSQTDTLTGGQFFAALRLVVHAENGQSIDRSLAFVQGHPSTYQPGSPQRPAVKQLAPPTPASIPRVSSTADAASSTPAPSTSPTKTNPFATQAQHAPHNPFVARPPSIDTPRGPGPPLPPRKPPPAPPPHSHQHAHGHGNSTSHPHPQSILIPPPKHSSLLLQSGRSSVSPTRGHGPPPPEKTKPTPLPKPSHVTSTLMKQSLQASKAGHAMKRAEVELEKERVLRVLKSSSSTNGTSTTKTTANERFDEGNGSEASSNEDLGARGRKKGPAPPLPMRRNTLTQQQPSPPPSVSSLEHVALAQATQSPRPPPPPLVPRTTLSHQSSMNPFPTEDKNPYHRSLPPSSDSPYRGYTSPQRSPTHRHGELPAPAPPSPTTTTHTASTSTSTRPPTHPDRKPPPFAWNQPSPFATRHEGGAGGAGMDGGSPTGRVFRSKSLHHPSPPHSPAAGWGLGVTPPPPPRRKRPESALVFGSSAPAAGGGSVFDDPPDKQGAELSRRITLSTGGHRRQSSLSLASTASFGSSKSTPEQLIGVTGESFSKIARTWQPRLEKARYKAEAGLSKRGYVSSPRSRSKGAGEQEELLDHGHGRWEATDNVFEPPSVDGLSLDGSVSGDEREQRRGKGGDREIIQGFGRERDEMKWPVQEAEGWRRL</sequence>
<feature type="compositionally biased region" description="Polar residues" evidence="1">
    <location>
        <begin position="169"/>
        <end position="178"/>
    </location>
</feature>
<reference evidence="2" key="2">
    <citation type="submission" date="2021-10" db="EMBL/GenBank/DDBJ databases">
        <title>Phylogenomics reveals ancestral predisposition of the termite-cultivated fungus Termitomyces towards a domesticated lifestyle.</title>
        <authorList>
            <person name="Auxier B."/>
            <person name="Grum-Grzhimaylo A."/>
            <person name="Cardenas M.E."/>
            <person name="Lodge J.D."/>
            <person name="Laessoe T."/>
            <person name="Pedersen O."/>
            <person name="Smith M.E."/>
            <person name="Kuyper T.W."/>
            <person name="Franco-Molano E.A."/>
            <person name="Baroni T.J."/>
            <person name="Aanen D.K."/>
        </authorList>
    </citation>
    <scope>NUCLEOTIDE SEQUENCE</scope>
    <source>
        <strain evidence="2">AP01</strain>
        <tissue evidence="2">Mycelium</tissue>
    </source>
</reference>
<feature type="compositionally biased region" description="Basic and acidic residues" evidence="1">
    <location>
        <begin position="666"/>
        <end position="676"/>
    </location>
</feature>
<feature type="compositionally biased region" description="Low complexity" evidence="1">
    <location>
        <begin position="151"/>
        <end position="168"/>
    </location>
</feature>
<evidence type="ECO:0000256" key="1">
    <source>
        <dbReference type="SAM" id="MobiDB-lite"/>
    </source>
</evidence>
<feature type="compositionally biased region" description="Polar residues" evidence="1">
    <location>
        <begin position="427"/>
        <end position="443"/>
    </location>
</feature>
<dbReference type="EMBL" id="JABCKV010000470">
    <property type="protein sequence ID" value="KAG5640863.1"/>
    <property type="molecule type" value="Genomic_DNA"/>
</dbReference>
<dbReference type="Proteomes" id="UP000775547">
    <property type="component" value="Unassembled WGS sequence"/>
</dbReference>
<proteinExistence type="predicted"/>
<feature type="compositionally biased region" description="Polar residues" evidence="1">
    <location>
        <begin position="277"/>
        <end position="289"/>
    </location>
</feature>
<feature type="compositionally biased region" description="Low complexity" evidence="1">
    <location>
        <begin position="460"/>
        <end position="474"/>
    </location>
</feature>
<feature type="compositionally biased region" description="Polar residues" evidence="1">
    <location>
        <begin position="594"/>
        <end position="612"/>
    </location>
</feature>
<protein>
    <submittedName>
        <fullName evidence="2">Uncharacterized protein</fullName>
    </submittedName>
</protein>
<feature type="compositionally biased region" description="Pro residues" evidence="1">
    <location>
        <begin position="197"/>
        <end position="214"/>
    </location>
</feature>
<keyword evidence="3" id="KW-1185">Reference proteome</keyword>
<evidence type="ECO:0000313" key="2">
    <source>
        <dbReference type="EMBL" id="KAG5640863.1"/>
    </source>
</evidence>
<reference evidence="2" key="1">
    <citation type="submission" date="2020-07" db="EMBL/GenBank/DDBJ databases">
        <authorList>
            <person name="Nieuwenhuis M."/>
            <person name="Van De Peppel L.J.J."/>
        </authorList>
    </citation>
    <scope>NUCLEOTIDE SEQUENCE</scope>
    <source>
        <strain evidence="2">AP01</strain>
        <tissue evidence="2">Mycelium</tissue>
    </source>
</reference>
<feature type="compositionally biased region" description="Low complexity" evidence="1">
    <location>
        <begin position="311"/>
        <end position="327"/>
    </location>
</feature>
<evidence type="ECO:0000313" key="3">
    <source>
        <dbReference type="Proteomes" id="UP000775547"/>
    </source>
</evidence>
<feature type="region of interest" description="Disordered" evidence="1">
    <location>
        <begin position="640"/>
        <end position="736"/>
    </location>
</feature>